<feature type="domain" description="HTH psq-type" evidence="3">
    <location>
        <begin position="18"/>
        <end position="68"/>
    </location>
</feature>
<accession>A0AAD4R762</accession>
<feature type="region of interest" description="Disordered" evidence="2">
    <location>
        <begin position="1"/>
        <end position="20"/>
    </location>
</feature>
<keyword evidence="5" id="KW-1185">Reference proteome</keyword>
<dbReference type="InterPro" id="IPR050863">
    <property type="entry name" value="CenT-Element_Derived"/>
</dbReference>
<evidence type="ECO:0000313" key="5">
    <source>
        <dbReference type="Proteomes" id="UP001201812"/>
    </source>
</evidence>
<comment type="caution">
    <text evidence="4">The sequence shown here is derived from an EMBL/GenBank/DDBJ whole genome shotgun (WGS) entry which is preliminary data.</text>
</comment>
<dbReference type="AlphaFoldDB" id="A0AAD4R762"/>
<dbReference type="Pfam" id="PF04218">
    <property type="entry name" value="CENP-B_N"/>
    <property type="match status" value="1"/>
</dbReference>
<organism evidence="4 5">
    <name type="scientific">Ditylenchus destructor</name>
    <dbReference type="NCBI Taxonomy" id="166010"/>
    <lineage>
        <taxon>Eukaryota</taxon>
        <taxon>Metazoa</taxon>
        <taxon>Ecdysozoa</taxon>
        <taxon>Nematoda</taxon>
        <taxon>Chromadorea</taxon>
        <taxon>Rhabditida</taxon>
        <taxon>Tylenchina</taxon>
        <taxon>Tylenchomorpha</taxon>
        <taxon>Sphaerularioidea</taxon>
        <taxon>Anguinidae</taxon>
        <taxon>Anguininae</taxon>
        <taxon>Ditylenchus</taxon>
    </lineage>
</organism>
<dbReference type="EMBL" id="JAKKPZ010000012">
    <property type="protein sequence ID" value="KAI1714865.1"/>
    <property type="molecule type" value="Genomic_DNA"/>
</dbReference>
<dbReference type="GO" id="GO:0005634">
    <property type="term" value="C:nucleus"/>
    <property type="evidence" value="ECO:0007669"/>
    <property type="project" value="UniProtKB-SubCell"/>
</dbReference>
<proteinExistence type="predicted"/>
<dbReference type="Proteomes" id="UP001201812">
    <property type="component" value="Unassembled WGS sequence"/>
</dbReference>
<dbReference type="Gene3D" id="1.10.10.60">
    <property type="entry name" value="Homeodomain-like"/>
    <property type="match status" value="1"/>
</dbReference>
<dbReference type="PANTHER" id="PTHR19303:SF73">
    <property type="entry name" value="PROTEIN PDC2"/>
    <property type="match status" value="1"/>
</dbReference>
<dbReference type="GO" id="GO:0003677">
    <property type="term" value="F:DNA binding"/>
    <property type="evidence" value="ECO:0007669"/>
    <property type="project" value="InterPro"/>
</dbReference>
<gene>
    <name evidence="4" type="ORF">DdX_08134</name>
</gene>
<protein>
    <submittedName>
        <fullName evidence="4">Tigger transposable element-derived protein 4</fullName>
    </submittedName>
</protein>
<dbReference type="SUPFAM" id="SSF46689">
    <property type="entry name" value="Homeodomain-like"/>
    <property type="match status" value="1"/>
</dbReference>
<dbReference type="InterPro" id="IPR009057">
    <property type="entry name" value="Homeodomain-like_sf"/>
</dbReference>
<evidence type="ECO:0000259" key="3">
    <source>
        <dbReference type="Pfam" id="PF04218"/>
    </source>
</evidence>
<dbReference type="PANTHER" id="PTHR19303">
    <property type="entry name" value="TRANSPOSON"/>
    <property type="match status" value="1"/>
</dbReference>
<evidence type="ECO:0000256" key="2">
    <source>
        <dbReference type="SAM" id="MobiDB-lite"/>
    </source>
</evidence>
<evidence type="ECO:0000256" key="1">
    <source>
        <dbReference type="ARBA" id="ARBA00004123"/>
    </source>
</evidence>
<name>A0AAD4R762_9BILA</name>
<dbReference type="InterPro" id="IPR007889">
    <property type="entry name" value="HTH_Psq"/>
</dbReference>
<evidence type="ECO:0000313" key="4">
    <source>
        <dbReference type="EMBL" id="KAI1714865.1"/>
    </source>
</evidence>
<reference evidence="4" key="1">
    <citation type="submission" date="2022-01" db="EMBL/GenBank/DDBJ databases">
        <title>Genome Sequence Resource for Two Populations of Ditylenchus destructor, the Migratory Endoparasitic Phytonematode.</title>
        <authorList>
            <person name="Zhang H."/>
            <person name="Lin R."/>
            <person name="Xie B."/>
        </authorList>
    </citation>
    <scope>NUCLEOTIDE SEQUENCE</scope>
    <source>
        <strain evidence="4">BazhouSP</strain>
    </source>
</reference>
<sequence>MDPSHLEPSGSASPTPSRKQRAITLGVKKQVIDTLSSQNMSRTDVAKKFGIPRTTLKSILSQKEKIIRAMDEGADGKRIRLKNGKHVDLEKVLLRWVRIVKRHGGPITGNILKVNLVLFDIVDFIKSLFGDSFQFSGGPVKETFCSKNIYIF</sequence>
<comment type="subcellular location">
    <subcellularLocation>
        <location evidence="1">Nucleus</location>
    </subcellularLocation>
</comment>